<keyword evidence="9" id="KW-1185">Reference proteome</keyword>
<comment type="similarity">
    <text evidence="2 6">Belongs to the class-I pyridoxal-phosphate-dependent aminotransferase family.</text>
</comment>
<dbReference type="InterPro" id="IPR050596">
    <property type="entry name" value="AspAT/PAT-like"/>
</dbReference>
<dbReference type="EMBL" id="AP027080">
    <property type="protein sequence ID" value="BDU71647.1"/>
    <property type="molecule type" value="Genomic_DNA"/>
</dbReference>
<dbReference type="InterPro" id="IPR015421">
    <property type="entry name" value="PyrdxlP-dep_Trfase_major"/>
</dbReference>
<dbReference type="KEGG" id="msil:METEAL_08210"/>
<dbReference type="Gene3D" id="3.40.640.10">
    <property type="entry name" value="Type I PLP-dependent aspartate aminotransferase-like (Major domain)"/>
    <property type="match status" value="1"/>
</dbReference>
<evidence type="ECO:0000256" key="4">
    <source>
        <dbReference type="ARBA" id="ARBA00022679"/>
    </source>
</evidence>
<dbReference type="Pfam" id="PF00155">
    <property type="entry name" value="Aminotran_1_2"/>
    <property type="match status" value="1"/>
</dbReference>
<reference evidence="9" key="1">
    <citation type="journal article" date="2023" name="Int. J. Syst. Evol. Microbiol.">
        <title>Mesoterricola silvestris gen. nov., sp. nov., Mesoterricola sediminis sp. nov., Geothrix oryzae sp. nov., Geothrix edaphica sp. nov., Geothrix rubra sp. nov., and Geothrix limicola sp. nov., six novel members of Acidobacteriota isolated from soils.</title>
        <authorList>
            <person name="Itoh H."/>
            <person name="Sugisawa Y."/>
            <person name="Mise K."/>
            <person name="Xu Z."/>
            <person name="Kuniyasu M."/>
            <person name="Ushijima N."/>
            <person name="Kawano K."/>
            <person name="Kobayashi E."/>
            <person name="Shiratori Y."/>
            <person name="Masuda Y."/>
            <person name="Senoo K."/>
        </authorList>
    </citation>
    <scope>NUCLEOTIDE SEQUENCE [LARGE SCALE GENOMIC DNA]</scope>
    <source>
        <strain evidence="9">W79</strain>
    </source>
</reference>
<evidence type="ECO:0000256" key="3">
    <source>
        <dbReference type="ARBA" id="ARBA00022576"/>
    </source>
</evidence>
<organism evidence="8 9">
    <name type="scientific">Mesoterricola silvestris</name>
    <dbReference type="NCBI Taxonomy" id="2927979"/>
    <lineage>
        <taxon>Bacteria</taxon>
        <taxon>Pseudomonadati</taxon>
        <taxon>Acidobacteriota</taxon>
        <taxon>Holophagae</taxon>
        <taxon>Holophagales</taxon>
        <taxon>Holophagaceae</taxon>
        <taxon>Mesoterricola</taxon>
    </lineage>
</organism>
<evidence type="ECO:0000256" key="6">
    <source>
        <dbReference type="RuleBase" id="RU000481"/>
    </source>
</evidence>
<keyword evidence="3 6" id="KW-0032">Aminotransferase</keyword>
<gene>
    <name evidence="8" type="ORF">METEAL_08210</name>
</gene>
<dbReference type="CDD" id="cd00609">
    <property type="entry name" value="AAT_like"/>
    <property type="match status" value="1"/>
</dbReference>
<keyword evidence="5" id="KW-0663">Pyridoxal phosphate</keyword>
<dbReference type="InterPro" id="IPR004838">
    <property type="entry name" value="NHTrfase_class1_PyrdxlP-BS"/>
</dbReference>
<dbReference type="EC" id="2.6.1.-" evidence="6"/>
<protein>
    <recommendedName>
        <fullName evidence="6">Aminotransferase</fullName>
        <ecNumber evidence="6">2.6.1.-</ecNumber>
    </recommendedName>
</protein>
<comment type="cofactor">
    <cofactor evidence="1 6">
        <name>pyridoxal 5'-phosphate</name>
        <dbReference type="ChEBI" id="CHEBI:597326"/>
    </cofactor>
</comment>
<dbReference type="Proteomes" id="UP001238179">
    <property type="component" value="Chromosome"/>
</dbReference>
<dbReference type="GO" id="GO:0030170">
    <property type="term" value="F:pyridoxal phosphate binding"/>
    <property type="evidence" value="ECO:0007669"/>
    <property type="project" value="InterPro"/>
</dbReference>
<dbReference type="GO" id="GO:0008483">
    <property type="term" value="F:transaminase activity"/>
    <property type="evidence" value="ECO:0007669"/>
    <property type="project" value="UniProtKB-KW"/>
</dbReference>
<accession>A0AA48K8U4</accession>
<dbReference type="PANTHER" id="PTHR46383">
    <property type="entry name" value="ASPARTATE AMINOTRANSFERASE"/>
    <property type="match status" value="1"/>
</dbReference>
<evidence type="ECO:0000256" key="5">
    <source>
        <dbReference type="ARBA" id="ARBA00022898"/>
    </source>
</evidence>
<evidence type="ECO:0000313" key="8">
    <source>
        <dbReference type="EMBL" id="BDU71647.1"/>
    </source>
</evidence>
<dbReference type="PANTHER" id="PTHR46383:SF1">
    <property type="entry name" value="ASPARTATE AMINOTRANSFERASE"/>
    <property type="match status" value="1"/>
</dbReference>
<dbReference type="GO" id="GO:0006520">
    <property type="term" value="P:amino acid metabolic process"/>
    <property type="evidence" value="ECO:0007669"/>
    <property type="project" value="InterPro"/>
</dbReference>
<evidence type="ECO:0000256" key="1">
    <source>
        <dbReference type="ARBA" id="ARBA00001933"/>
    </source>
</evidence>
<dbReference type="AlphaFoldDB" id="A0AA48K8U4"/>
<proteinExistence type="inferred from homology"/>
<evidence type="ECO:0000259" key="7">
    <source>
        <dbReference type="Pfam" id="PF00155"/>
    </source>
</evidence>
<dbReference type="SUPFAM" id="SSF53383">
    <property type="entry name" value="PLP-dependent transferases"/>
    <property type="match status" value="1"/>
</dbReference>
<dbReference type="InterPro" id="IPR015424">
    <property type="entry name" value="PyrdxlP-dep_Trfase"/>
</dbReference>
<evidence type="ECO:0000256" key="2">
    <source>
        <dbReference type="ARBA" id="ARBA00007441"/>
    </source>
</evidence>
<evidence type="ECO:0000313" key="9">
    <source>
        <dbReference type="Proteomes" id="UP001238179"/>
    </source>
</evidence>
<keyword evidence="4 6" id="KW-0808">Transferase</keyword>
<feature type="domain" description="Aminotransferase class I/classII large" evidence="7">
    <location>
        <begin position="54"/>
        <end position="361"/>
    </location>
</feature>
<dbReference type="InterPro" id="IPR004839">
    <property type="entry name" value="Aminotransferase_I/II_large"/>
</dbReference>
<name>A0AA48K8U4_9BACT</name>
<dbReference type="PROSITE" id="PS00105">
    <property type="entry name" value="AA_TRANSFER_CLASS_1"/>
    <property type="match status" value="1"/>
</dbReference>
<dbReference type="RefSeq" id="WP_316414542.1">
    <property type="nucleotide sequence ID" value="NZ_AP027080.1"/>
</dbReference>
<sequence>MNPAARLAHLRPSPIRALSEGAPADAVPMGLGEPGWDLPAPAVEALAGFSGPCAYGPNAGLPELQEAVGAFHGAPAAEVLLTAGSQGALFALAQAYAGPGDGVLVPDPGFLAYPALARVAGAEPVPYALGPGFELDPDRFRAALDAAPRARMALVNHPGNPTGAGCSRAALAEVAEACARRGVLLISDEVYRDLRLGEPAPSLREVTGDGIVLGSVSKAWGAPGLRVGWALGAAPLLAPARLVHAYMVTAPARTSQLAALALVRESETVLAQAREHLRVRWEAFAGAFAQHFGHRPAPGAGGFYHWLALPPGADPMPFCLRLRDEGRVVVVPGQAFGDRGRDFVRLSYAGHPALIREGVARLAPFWSQP</sequence>